<sequence length="372" mass="41595">MKKIILFLLLAALSGFAQNSAKIDTGQINGADFKILFPENWKGKLLMYAHGYEFMGTQPRQSKSPDWPQRMKPFLDRGFAVAASDYAHQGLALAQGVDDTEVLRQYFVAKYGQPDSTLIAGHSMGGGITIATLENFGQFYQGGMPMCPLAGRMYLQTRKEFDLIATFNVLFPGHMPSLKEILTFKPDAKPADMRTAFGKAMSIQKAIFEKDSLAVVAFAKHFDLKSTDVPFALAFGENVLRDVVQKSGGNPYDNTNTLYGRFEDNMMMNQKVERIAATVGQAAKFSKYDRTGDIDKPALVLHTMYDQLIPADYAIIPYENLIQQNGRQEHYVVKYTNGQGHCNFTETQTGKAFDELRNWVHTGKRATPGYIE</sequence>
<accession>A0A0P7BI64</accession>
<evidence type="ECO:0000313" key="2">
    <source>
        <dbReference type="EMBL" id="KPM46770.1"/>
    </source>
</evidence>
<gene>
    <name evidence="2" type="ORF">AFM12_18615</name>
</gene>
<name>A0A0P7BI64_9BACT</name>
<organism evidence="2 3">
    <name type="scientific">Jiulongibacter sediminis</name>
    <dbReference type="NCBI Taxonomy" id="1605367"/>
    <lineage>
        <taxon>Bacteria</taxon>
        <taxon>Pseudomonadati</taxon>
        <taxon>Bacteroidota</taxon>
        <taxon>Cytophagia</taxon>
        <taxon>Cytophagales</taxon>
        <taxon>Leadbetterellaceae</taxon>
        <taxon>Jiulongibacter</taxon>
    </lineage>
</organism>
<reference evidence="2 3" key="1">
    <citation type="submission" date="2015-07" db="EMBL/GenBank/DDBJ databases">
        <title>The draft genome sequence of Leadbetterella sp. JN14-9.</title>
        <authorList>
            <person name="Liu Y."/>
            <person name="Du J."/>
            <person name="Shao Z."/>
        </authorList>
    </citation>
    <scope>NUCLEOTIDE SEQUENCE [LARGE SCALE GENOMIC DNA]</scope>
    <source>
        <strain evidence="2 3">JN14-9</strain>
    </source>
</reference>
<dbReference type="EMBL" id="LGTQ01000015">
    <property type="protein sequence ID" value="KPM46770.1"/>
    <property type="molecule type" value="Genomic_DNA"/>
</dbReference>
<dbReference type="OrthoDB" id="1117154at2"/>
<dbReference type="STRING" id="1605367.AFM12_18615"/>
<evidence type="ECO:0000256" key="1">
    <source>
        <dbReference type="SAM" id="SignalP"/>
    </source>
</evidence>
<feature type="signal peptide" evidence="1">
    <location>
        <begin position="1"/>
        <end position="17"/>
    </location>
</feature>
<proteinExistence type="predicted"/>
<evidence type="ECO:0000313" key="3">
    <source>
        <dbReference type="Proteomes" id="UP000050454"/>
    </source>
</evidence>
<evidence type="ECO:0008006" key="4">
    <source>
        <dbReference type="Google" id="ProtNLM"/>
    </source>
</evidence>
<keyword evidence="1" id="KW-0732">Signal</keyword>
<dbReference type="AlphaFoldDB" id="A0A0P7BI64"/>
<dbReference type="SUPFAM" id="SSF53474">
    <property type="entry name" value="alpha/beta-Hydrolases"/>
    <property type="match status" value="1"/>
</dbReference>
<dbReference type="PATRIC" id="fig|1605367.3.peg.1165"/>
<keyword evidence="3" id="KW-1185">Reference proteome</keyword>
<protein>
    <recommendedName>
        <fullName evidence="4">Alpha/beta hydrolase</fullName>
    </recommendedName>
</protein>
<dbReference type="Gene3D" id="3.40.50.1820">
    <property type="entry name" value="alpha/beta hydrolase"/>
    <property type="match status" value="1"/>
</dbReference>
<dbReference type="RefSeq" id="WP_055151675.1">
    <property type="nucleotide sequence ID" value="NZ_JXSZ01000015.1"/>
</dbReference>
<dbReference type="Proteomes" id="UP000050454">
    <property type="component" value="Unassembled WGS sequence"/>
</dbReference>
<dbReference type="InterPro" id="IPR029058">
    <property type="entry name" value="AB_hydrolase_fold"/>
</dbReference>
<comment type="caution">
    <text evidence="2">The sequence shown here is derived from an EMBL/GenBank/DDBJ whole genome shotgun (WGS) entry which is preliminary data.</text>
</comment>
<feature type="chain" id="PRO_5006135843" description="Alpha/beta hydrolase" evidence="1">
    <location>
        <begin position="18"/>
        <end position="372"/>
    </location>
</feature>